<keyword evidence="2" id="KW-0812">Transmembrane</keyword>
<evidence type="ECO:0000259" key="3">
    <source>
        <dbReference type="Pfam" id="PF00963"/>
    </source>
</evidence>
<sequence length="337" mass="35830">MQFDLYFDGSMLNVKSVSEGDLFSKTATTFFNKGTIDNTAGSIIYSHGVILGKEEVNNPGVLATIVFEPLREGTSDLNFANVIISNSSGSSVPISVNDAVVIISDTSSTGVNTGSSGSGSSGGGGGGATGEAFDNILVKDASTSNVVAGELSRYEFSEERSPIGYIQFKGVSNAGQISTLIEVLEGTSTLVGSQAPGVVYQNMNIWVGNAAFGDDNIEDAVIGFRVSKEWLFENDIEASNVALYRYSDEKWNRLSTIIIEGDDQYSYFEAETPGFSPFAITAITEKPGSTETEDSVDEVSSEDAGINDNDDQALSQNMVLVIFIVFMFLAIKRGRGS</sequence>
<protein>
    <recommendedName>
        <fullName evidence="3">Cohesin domain-containing protein</fullName>
    </recommendedName>
</protein>
<accession>A0A0E3SRD7</accession>
<evidence type="ECO:0000256" key="1">
    <source>
        <dbReference type="SAM" id="MobiDB-lite"/>
    </source>
</evidence>
<keyword evidence="2" id="KW-0472">Membrane</keyword>
<dbReference type="InterPro" id="IPR008965">
    <property type="entry name" value="CBM2/CBM3_carb-bd_dom_sf"/>
</dbReference>
<gene>
    <name evidence="4" type="ORF">MCMEM_0689</name>
</gene>
<dbReference type="Pfam" id="PF00963">
    <property type="entry name" value="Cohesin"/>
    <property type="match status" value="1"/>
</dbReference>
<dbReference type="STRING" id="1434104.MCMEM_0689"/>
<evidence type="ECO:0000313" key="4">
    <source>
        <dbReference type="EMBL" id="AKB84742.1"/>
    </source>
</evidence>
<dbReference type="GO" id="GO:0000272">
    <property type="term" value="P:polysaccharide catabolic process"/>
    <property type="evidence" value="ECO:0007669"/>
    <property type="project" value="InterPro"/>
</dbReference>
<dbReference type="InterPro" id="IPR026453">
    <property type="entry name" value="PGF_pre_PGF"/>
</dbReference>
<dbReference type="SUPFAM" id="SSF49384">
    <property type="entry name" value="Carbohydrate-binding domain"/>
    <property type="match status" value="1"/>
</dbReference>
<keyword evidence="5" id="KW-1185">Reference proteome</keyword>
<dbReference type="InterPro" id="IPR002102">
    <property type="entry name" value="Cohesin_dom"/>
</dbReference>
<evidence type="ECO:0000256" key="2">
    <source>
        <dbReference type="SAM" id="Phobius"/>
    </source>
</evidence>
<feature type="compositionally biased region" description="Acidic residues" evidence="1">
    <location>
        <begin position="291"/>
        <end position="301"/>
    </location>
</feature>
<feature type="region of interest" description="Disordered" evidence="1">
    <location>
        <begin position="286"/>
        <end position="308"/>
    </location>
</feature>
<dbReference type="NCBIfam" id="TIGR04213">
    <property type="entry name" value="PGF_pre_PGF"/>
    <property type="match status" value="1"/>
</dbReference>
<dbReference type="Proteomes" id="UP000033048">
    <property type="component" value="Chromosome"/>
</dbReference>
<name>A0A0E3SRD7_METMT</name>
<organism evidence="4 5">
    <name type="scientific">Methanococcoides methylutens MM1</name>
    <dbReference type="NCBI Taxonomy" id="1434104"/>
    <lineage>
        <taxon>Archaea</taxon>
        <taxon>Methanobacteriati</taxon>
        <taxon>Methanobacteriota</taxon>
        <taxon>Stenosarchaea group</taxon>
        <taxon>Methanomicrobia</taxon>
        <taxon>Methanosarcinales</taxon>
        <taxon>Methanosarcinaceae</taxon>
        <taxon>Methanococcoides</taxon>
    </lineage>
</organism>
<dbReference type="HOGENOM" id="CLU_052937_0_0_2"/>
<dbReference type="GO" id="GO:0030246">
    <property type="term" value="F:carbohydrate binding"/>
    <property type="evidence" value="ECO:0007669"/>
    <property type="project" value="InterPro"/>
</dbReference>
<dbReference type="AlphaFoldDB" id="A0A0E3SRD7"/>
<feature type="transmembrane region" description="Helical" evidence="2">
    <location>
        <begin position="313"/>
        <end position="331"/>
    </location>
</feature>
<reference evidence="4 5" key="1">
    <citation type="submission" date="2014-07" db="EMBL/GenBank/DDBJ databases">
        <title>Methanogenic archaea and the global carbon cycle.</title>
        <authorList>
            <person name="Henriksen J.R."/>
            <person name="Luke J."/>
            <person name="Reinhart S."/>
            <person name="Benedict M.N."/>
            <person name="Youngblut N.D."/>
            <person name="Metcalf M.E."/>
            <person name="Whitaker R.J."/>
            <person name="Metcalf W.W."/>
        </authorList>
    </citation>
    <scope>NUCLEOTIDE SEQUENCE [LARGE SCALE GENOMIC DNA]</scope>
    <source>
        <strain evidence="4 5">MM1</strain>
    </source>
</reference>
<dbReference type="KEGG" id="mmet:MCMEM_0689"/>
<dbReference type="CDD" id="cd08547">
    <property type="entry name" value="Type_II_cohesin"/>
    <property type="match status" value="1"/>
</dbReference>
<evidence type="ECO:0000313" key="5">
    <source>
        <dbReference type="Proteomes" id="UP000033048"/>
    </source>
</evidence>
<feature type="domain" description="Cohesin" evidence="3">
    <location>
        <begin position="1"/>
        <end position="94"/>
    </location>
</feature>
<proteinExistence type="predicted"/>
<dbReference type="EMBL" id="CP009518">
    <property type="protein sequence ID" value="AKB84742.1"/>
    <property type="molecule type" value="Genomic_DNA"/>
</dbReference>
<keyword evidence="2" id="KW-1133">Transmembrane helix</keyword>
<dbReference type="Gene3D" id="2.60.40.680">
    <property type="match status" value="1"/>
</dbReference>